<gene>
    <name evidence="20" type="ORF">ERUC_LOCUS30198</name>
</gene>
<comment type="function">
    <text evidence="11">Ubiquitin-protein hydrolase involved in the release of ubiquitin attached via both peptide and isopeptide linkages. Able to cleave 'Lys-48'-linked polyubiquitin chains. Involved in the direct or indirect regulation of AUX/IAA proteins stability. Acts as a linker between the TREX-2 complex and 26S proteasome.</text>
</comment>
<dbReference type="FunFam" id="3.40.532.10:FF:000003">
    <property type="entry name" value="Ubiquitin carboxyl-terminal hydrolase"/>
    <property type="match status" value="1"/>
</dbReference>
<keyword evidence="5" id="KW-0963">Cytoplasm</keyword>
<sequence length="340" mass="39157">MSWLPVESDPGVFTEIIQQMQVKGVQVEELYSLDITSLDEIRPVYGLVLLYKWRPDEKESRPVITEPNPNFFFASQIINNGCATQALLSVLMNSSSIEIGSELSELKQFAKDFPAELKGLAISNNEAIRAAHNTFARPDSSSTTTEEDELSARRKKKEDEADDDVYHYISYLPVDGILYELDGLKEGPISLGQCLGEPEGIEWVKMVQPVVQERIDRYLQNEIRFSLLAVVKNRKEMYRAELKEYQLKRERILQQVGTLQADKYAEKSSYEALDKSLSEVNVGIETVSQKIVMEEERSKNWKKENLRRKHNYVPFLFNFLKILADKKKLKPLIEKARRNT</sequence>
<keyword evidence="7 12" id="KW-0833">Ubl conjugation pathway</keyword>
<evidence type="ECO:0000256" key="8">
    <source>
        <dbReference type="ARBA" id="ARBA00022801"/>
    </source>
</evidence>
<dbReference type="PROSITE" id="PS52049">
    <property type="entry name" value="ULD"/>
    <property type="match status" value="1"/>
</dbReference>
<dbReference type="SUPFAM" id="SSF54001">
    <property type="entry name" value="Cysteine proteinases"/>
    <property type="match status" value="1"/>
</dbReference>
<evidence type="ECO:0000256" key="4">
    <source>
        <dbReference type="ARBA" id="ARBA00009326"/>
    </source>
</evidence>
<evidence type="ECO:0000256" key="9">
    <source>
        <dbReference type="ARBA" id="ARBA00022807"/>
    </source>
</evidence>
<evidence type="ECO:0000256" key="12">
    <source>
        <dbReference type="PIRNR" id="PIRNR038120"/>
    </source>
</evidence>
<dbReference type="EMBL" id="CAKOAT010387377">
    <property type="protein sequence ID" value="CAH8364610.1"/>
    <property type="molecule type" value="Genomic_DNA"/>
</dbReference>
<reference evidence="20 21" key="1">
    <citation type="submission" date="2022-03" db="EMBL/GenBank/DDBJ databases">
        <authorList>
            <person name="Macdonald S."/>
            <person name="Ahmed S."/>
            <person name="Newling K."/>
        </authorList>
    </citation>
    <scope>NUCLEOTIDE SEQUENCE [LARGE SCALE GENOMIC DNA]</scope>
</reference>
<keyword evidence="17" id="KW-0175">Coiled coil</keyword>
<dbReference type="PIRSF" id="PIRSF038120">
    <property type="entry name" value="Ubiquitinyl_hydrolase_UCH37"/>
    <property type="match status" value="1"/>
</dbReference>
<evidence type="ECO:0000256" key="1">
    <source>
        <dbReference type="ARBA" id="ARBA00000707"/>
    </source>
</evidence>
<keyword evidence="6 12" id="KW-0645">Protease</keyword>
<evidence type="ECO:0000313" key="20">
    <source>
        <dbReference type="EMBL" id="CAH8364610.1"/>
    </source>
</evidence>
<dbReference type="PANTHER" id="PTHR10589:SF16">
    <property type="entry name" value="UBIQUITIN CARBOXYL-TERMINAL HYDROLASE ISOZYME L5"/>
    <property type="match status" value="1"/>
</dbReference>
<evidence type="ECO:0000256" key="15">
    <source>
        <dbReference type="PROSITE-ProRule" id="PRU01393"/>
    </source>
</evidence>
<evidence type="ECO:0000256" key="10">
    <source>
        <dbReference type="ARBA" id="ARBA00023242"/>
    </source>
</evidence>
<evidence type="ECO:0000313" key="21">
    <source>
        <dbReference type="Proteomes" id="UP001642260"/>
    </source>
</evidence>
<evidence type="ECO:0000256" key="16">
    <source>
        <dbReference type="RuleBase" id="RU361215"/>
    </source>
</evidence>
<dbReference type="FunFam" id="1.20.58.860:FF:000003">
    <property type="entry name" value="Ubiquitin carboxyl-terminal hydrolase"/>
    <property type="match status" value="1"/>
</dbReference>
<evidence type="ECO:0000256" key="5">
    <source>
        <dbReference type="ARBA" id="ARBA00022490"/>
    </source>
</evidence>
<name>A0ABC8L6H8_ERUVS</name>
<dbReference type="InterPro" id="IPR038765">
    <property type="entry name" value="Papain-like_cys_pep_sf"/>
</dbReference>
<comment type="subcellular location">
    <subcellularLocation>
        <location evidence="3">Cytoplasm</location>
    </subcellularLocation>
    <subcellularLocation>
        <location evidence="2">Nucleus</location>
    </subcellularLocation>
</comment>
<feature type="region of interest" description="Disordered" evidence="18">
    <location>
        <begin position="135"/>
        <end position="158"/>
    </location>
</feature>
<dbReference type="InterPro" id="IPR001578">
    <property type="entry name" value="Peptidase_C12_UCH"/>
</dbReference>
<dbReference type="InterPro" id="IPR036959">
    <property type="entry name" value="Peptidase_C12_UCH_sf"/>
</dbReference>
<dbReference type="CDD" id="cd09617">
    <property type="entry name" value="Peptidase_C12_UCH37_BAP1"/>
    <property type="match status" value="1"/>
</dbReference>
<dbReference type="GO" id="GO:0005737">
    <property type="term" value="C:cytoplasm"/>
    <property type="evidence" value="ECO:0007669"/>
    <property type="project" value="UniProtKB-SubCell"/>
</dbReference>
<dbReference type="GO" id="GO:0031011">
    <property type="term" value="C:Ino80 complex"/>
    <property type="evidence" value="ECO:0007669"/>
    <property type="project" value="UniProtKB-ARBA"/>
</dbReference>
<evidence type="ECO:0000256" key="18">
    <source>
        <dbReference type="SAM" id="MobiDB-lite"/>
    </source>
</evidence>
<dbReference type="Gene3D" id="1.20.58.860">
    <property type="match status" value="1"/>
</dbReference>
<comment type="caution">
    <text evidence="20">The sequence shown here is derived from an EMBL/GenBank/DDBJ whole genome shotgun (WGS) entry which is preliminary data.</text>
</comment>
<dbReference type="Gene3D" id="3.40.532.10">
    <property type="entry name" value="Peptidase C12, ubiquitin carboxyl-terminal hydrolase"/>
    <property type="match status" value="1"/>
</dbReference>
<evidence type="ECO:0000256" key="13">
    <source>
        <dbReference type="PIRSR" id="PIRSR038120-1"/>
    </source>
</evidence>
<dbReference type="PRINTS" id="PR00707">
    <property type="entry name" value="UBCTHYDRLASE"/>
</dbReference>
<dbReference type="Pfam" id="PF18031">
    <property type="entry name" value="UCH_C"/>
    <property type="match status" value="1"/>
</dbReference>
<evidence type="ECO:0000256" key="11">
    <source>
        <dbReference type="ARBA" id="ARBA00058356"/>
    </source>
</evidence>
<proteinExistence type="inferred from homology"/>
<dbReference type="GO" id="GO:0006511">
    <property type="term" value="P:ubiquitin-dependent protein catabolic process"/>
    <property type="evidence" value="ECO:0007669"/>
    <property type="project" value="UniProtKB-UniRule"/>
</dbReference>
<dbReference type="InterPro" id="IPR017390">
    <property type="entry name" value="Ubiquitinyl_hydrolase_UCH37"/>
</dbReference>
<dbReference type="GO" id="GO:0010016">
    <property type="term" value="P:shoot system morphogenesis"/>
    <property type="evidence" value="ECO:0007669"/>
    <property type="project" value="UniProtKB-ARBA"/>
</dbReference>
<feature type="site" description="Important for enzyme activity" evidence="14 15">
    <location>
        <position position="182"/>
    </location>
</feature>
<feature type="active site" description="Proton donor" evidence="13 15">
    <location>
        <position position="167"/>
    </location>
</feature>
<keyword evidence="9 12" id="KW-0788">Thiol protease</keyword>
<comment type="catalytic activity">
    <reaction evidence="1 12 15 16">
        <text>Thiol-dependent hydrolysis of ester, thioester, amide, peptide and isopeptide bonds formed by the C-terminal Gly of ubiquitin (a 76-residue protein attached to proteins as an intracellular targeting signal).</text>
        <dbReference type="EC" id="3.4.19.12"/>
    </reaction>
</comment>
<evidence type="ECO:0000256" key="2">
    <source>
        <dbReference type="ARBA" id="ARBA00004123"/>
    </source>
</evidence>
<evidence type="ECO:0000259" key="19">
    <source>
        <dbReference type="PROSITE" id="PS52048"/>
    </source>
</evidence>
<evidence type="ECO:0000256" key="3">
    <source>
        <dbReference type="ARBA" id="ARBA00004496"/>
    </source>
</evidence>
<feature type="active site" description="Nucleophile" evidence="13 15">
    <location>
        <position position="82"/>
    </location>
</feature>
<accession>A0ABC8L6H8</accession>
<dbReference type="PANTHER" id="PTHR10589">
    <property type="entry name" value="UBIQUITIN CARBOXYL-TERMINAL HYDROLASE"/>
    <property type="match status" value="1"/>
</dbReference>
<evidence type="ECO:0000256" key="6">
    <source>
        <dbReference type="ARBA" id="ARBA00022670"/>
    </source>
</evidence>
<dbReference type="EC" id="3.4.19.12" evidence="12 16"/>
<protein>
    <recommendedName>
        <fullName evidence="12 16">Ubiquitin carboxyl-terminal hydrolase</fullName>
        <ecNumber evidence="12 16">3.4.19.12</ecNumber>
    </recommendedName>
</protein>
<dbReference type="AlphaFoldDB" id="A0ABC8L6H8"/>
<feature type="domain" description="UCH catalytic" evidence="19">
    <location>
        <begin position="2"/>
        <end position="232"/>
    </location>
</feature>
<comment type="similarity">
    <text evidence="4 12 15 16">Belongs to the peptidase C12 family.</text>
</comment>
<keyword evidence="8 12" id="KW-0378">Hydrolase</keyword>
<dbReference type="Proteomes" id="UP001642260">
    <property type="component" value="Unassembled WGS sequence"/>
</dbReference>
<feature type="coiled-coil region" evidence="17">
    <location>
        <begin position="228"/>
        <end position="262"/>
    </location>
</feature>
<dbReference type="InterPro" id="IPR041507">
    <property type="entry name" value="UCH_C"/>
</dbReference>
<evidence type="ECO:0000256" key="14">
    <source>
        <dbReference type="PIRSR" id="PIRSR038120-2"/>
    </source>
</evidence>
<evidence type="ECO:0000256" key="7">
    <source>
        <dbReference type="ARBA" id="ARBA00022786"/>
    </source>
</evidence>
<dbReference type="Pfam" id="PF01088">
    <property type="entry name" value="Peptidase_C12"/>
    <property type="match status" value="1"/>
</dbReference>
<dbReference type="PROSITE" id="PS52048">
    <property type="entry name" value="UCH_DOMAIN"/>
    <property type="match status" value="1"/>
</dbReference>
<organism evidence="20 21">
    <name type="scientific">Eruca vesicaria subsp. sativa</name>
    <name type="common">Garden rocket</name>
    <name type="synonym">Eruca sativa</name>
    <dbReference type="NCBI Taxonomy" id="29727"/>
    <lineage>
        <taxon>Eukaryota</taxon>
        <taxon>Viridiplantae</taxon>
        <taxon>Streptophyta</taxon>
        <taxon>Embryophyta</taxon>
        <taxon>Tracheophyta</taxon>
        <taxon>Spermatophyta</taxon>
        <taxon>Magnoliopsida</taxon>
        <taxon>eudicotyledons</taxon>
        <taxon>Gunneridae</taxon>
        <taxon>Pentapetalae</taxon>
        <taxon>rosids</taxon>
        <taxon>malvids</taxon>
        <taxon>Brassicales</taxon>
        <taxon>Brassicaceae</taxon>
        <taxon>Brassiceae</taxon>
        <taxon>Eruca</taxon>
    </lineage>
</organism>
<keyword evidence="10" id="KW-0539">Nucleus</keyword>
<evidence type="ECO:0000256" key="17">
    <source>
        <dbReference type="SAM" id="Coils"/>
    </source>
</evidence>
<keyword evidence="21" id="KW-1185">Reference proteome</keyword>
<feature type="site" description="Transition state stabilizer" evidence="15">
    <location>
        <position position="76"/>
    </location>
</feature>
<dbReference type="GO" id="GO:0004843">
    <property type="term" value="F:cysteine-type deubiquitinase activity"/>
    <property type="evidence" value="ECO:0007669"/>
    <property type="project" value="UniProtKB-UniRule"/>
</dbReference>